<organism evidence="1 2">
    <name type="scientific">Ficus carica</name>
    <name type="common">Common fig</name>
    <dbReference type="NCBI Taxonomy" id="3494"/>
    <lineage>
        <taxon>Eukaryota</taxon>
        <taxon>Viridiplantae</taxon>
        <taxon>Streptophyta</taxon>
        <taxon>Embryophyta</taxon>
        <taxon>Tracheophyta</taxon>
        <taxon>Spermatophyta</taxon>
        <taxon>Magnoliopsida</taxon>
        <taxon>eudicotyledons</taxon>
        <taxon>Gunneridae</taxon>
        <taxon>Pentapetalae</taxon>
        <taxon>rosids</taxon>
        <taxon>fabids</taxon>
        <taxon>Rosales</taxon>
        <taxon>Moraceae</taxon>
        <taxon>Ficeae</taxon>
        <taxon>Ficus</taxon>
    </lineage>
</organism>
<proteinExistence type="predicted"/>
<sequence>MVRFGSWFELDWAGRPNHSMTARHVVLAGRKLTIYVYAVGEWWLDIGAASSAWIGRKGFTFQSLFEASLDEVVVTRLVPLAIATTVTLALELPNPYFRRLSYR</sequence>
<protein>
    <submittedName>
        <fullName evidence="1">Uncharacterized protein</fullName>
    </submittedName>
</protein>
<keyword evidence="2" id="KW-1185">Reference proteome</keyword>
<dbReference type="AlphaFoldDB" id="A0AA88J1U2"/>
<evidence type="ECO:0000313" key="2">
    <source>
        <dbReference type="Proteomes" id="UP001187192"/>
    </source>
</evidence>
<comment type="caution">
    <text evidence="1">The sequence shown here is derived from an EMBL/GenBank/DDBJ whole genome shotgun (WGS) entry which is preliminary data.</text>
</comment>
<name>A0AA88J1U2_FICCA</name>
<evidence type="ECO:0000313" key="1">
    <source>
        <dbReference type="EMBL" id="GMN59572.1"/>
    </source>
</evidence>
<accession>A0AA88J1U2</accession>
<gene>
    <name evidence="1" type="ORF">TIFTF001_028648</name>
</gene>
<dbReference type="Proteomes" id="UP001187192">
    <property type="component" value="Unassembled WGS sequence"/>
</dbReference>
<reference evidence="1" key="1">
    <citation type="submission" date="2023-07" db="EMBL/GenBank/DDBJ databases">
        <title>draft genome sequence of fig (Ficus carica).</title>
        <authorList>
            <person name="Takahashi T."/>
            <person name="Nishimura K."/>
        </authorList>
    </citation>
    <scope>NUCLEOTIDE SEQUENCE</scope>
</reference>
<dbReference type="EMBL" id="BTGU01000088">
    <property type="protein sequence ID" value="GMN59572.1"/>
    <property type="molecule type" value="Genomic_DNA"/>
</dbReference>